<reference evidence="1" key="1">
    <citation type="submission" date="2023-08" db="EMBL/GenBank/DDBJ databases">
        <title>Pelteobagrus vachellii genome.</title>
        <authorList>
            <person name="Liu H."/>
        </authorList>
    </citation>
    <scope>NUCLEOTIDE SEQUENCE</scope>
    <source>
        <strain evidence="1">PRFRI_2022a</strain>
        <tissue evidence="1">Muscle</tissue>
    </source>
</reference>
<organism evidence="1 2">
    <name type="scientific">Tachysurus vachellii</name>
    <name type="common">Darkbarbel catfish</name>
    <name type="synonym">Pelteobagrus vachellii</name>
    <dbReference type="NCBI Taxonomy" id="175792"/>
    <lineage>
        <taxon>Eukaryota</taxon>
        <taxon>Metazoa</taxon>
        <taxon>Chordata</taxon>
        <taxon>Craniata</taxon>
        <taxon>Vertebrata</taxon>
        <taxon>Euteleostomi</taxon>
        <taxon>Actinopterygii</taxon>
        <taxon>Neopterygii</taxon>
        <taxon>Teleostei</taxon>
        <taxon>Ostariophysi</taxon>
        <taxon>Siluriformes</taxon>
        <taxon>Bagridae</taxon>
        <taxon>Tachysurus</taxon>
    </lineage>
</organism>
<evidence type="ECO:0000313" key="1">
    <source>
        <dbReference type="EMBL" id="KAK2866280.1"/>
    </source>
</evidence>
<keyword evidence="2" id="KW-1185">Reference proteome</keyword>
<dbReference type="AlphaFoldDB" id="A0AA88NXD2"/>
<gene>
    <name evidence="1" type="ORF">Q7C36_002336</name>
</gene>
<dbReference type="EMBL" id="JAVHJS010000002">
    <property type="protein sequence ID" value="KAK2866280.1"/>
    <property type="molecule type" value="Genomic_DNA"/>
</dbReference>
<protein>
    <submittedName>
        <fullName evidence="1">Uncharacterized protein</fullName>
    </submittedName>
</protein>
<evidence type="ECO:0000313" key="2">
    <source>
        <dbReference type="Proteomes" id="UP001187315"/>
    </source>
</evidence>
<name>A0AA88NXD2_TACVA</name>
<dbReference type="Proteomes" id="UP001187315">
    <property type="component" value="Unassembled WGS sequence"/>
</dbReference>
<accession>A0AA88NXD2</accession>
<sequence>MFIIFVLQPRNIFLQEHECHSSHTTGVSTFVYAYPEQVQCSHYDSKICTVLGDRVKLFQPFGTEMECVQTLGGLRGGNFLEDLNAPV</sequence>
<proteinExistence type="predicted"/>
<comment type="caution">
    <text evidence="1">The sequence shown here is derived from an EMBL/GenBank/DDBJ whole genome shotgun (WGS) entry which is preliminary data.</text>
</comment>